<evidence type="ECO:0000313" key="2">
    <source>
        <dbReference type="WBParaSite" id="nRc.2.0.1.t41789-RA"/>
    </source>
</evidence>
<dbReference type="Proteomes" id="UP000887565">
    <property type="component" value="Unplaced"/>
</dbReference>
<reference evidence="2" key="1">
    <citation type="submission" date="2022-11" db="UniProtKB">
        <authorList>
            <consortium name="WormBaseParasite"/>
        </authorList>
    </citation>
    <scope>IDENTIFICATION</scope>
</reference>
<protein>
    <submittedName>
        <fullName evidence="2">Uncharacterized protein</fullName>
    </submittedName>
</protein>
<proteinExistence type="predicted"/>
<dbReference type="AlphaFoldDB" id="A0A915KSC1"/>
<dbReference type="WBParaSite" id="nRc.2.0.1.t41789-RA">
    <property type="protein sequence ID" value="nRc.2.0.1.t41789-RA"/>
    <property type="gene ID" value="nRc.2.0.1.g41789"/>
</dbReference>
<evidence type="ECO:0000313" key="1">
    <source>
        <dbReference type="Proteomes" id="UP000887565"/>
    </source>
</evidence>
<name>A0A915KSC1_ROMCU</name>
<keyword evidence="1" id="KW-1185">Reference proteome</keyword>
<sequence>MDKNLPPIWPLNNLNEPPTWASNSGAAARVKACTISTIFHSKKKINLALRLLAVASPSAELTSVIRQFPFTGDLSSASKFISKPTNSSLNLFFDQSEAFFSVQCQLFTLVASGRSSTIQRGSPSPHLAIVLI</sequence>
<accession>A0A915KSC1</accession>
<organism evidence="1 2">
    <name type="scientific">Romanomermis culicivorax</name>
    <name type="common">Nematode worm</name>
    <dbReference type="NCBI Taxonomy" id="13658"/>
    <lineage>
        <taxon>Eukaryota</taxon>
        <taxon>Metazoa</taxon>
        <taxon>Ecdysozoa</taxon>
        <taxon>Nematoda</taxon>
        <taxon>Enoplea</taxon>
        <taxon>Dorylaimia</taxon>
        <taxon>Mermithida</taxon>
        <taxon>Mermithoidea</taxon>
        <taxon>Mermithidae</taxon>
        <taxon>Romanomermis</taxon>
    </lineage>
</organism>